<evidence type="ECO:0000313" key="4">
    <source>
        <dbReference type="Proteomes" id="UP001281410"/>
    </source>
</evidence>
<dbReference type="PROSITE" id="PS51222">
    <property type="entry name" value="DCD"/>
    <property type="match status" value="1"/>
</dbReference>
<accession>A0AAE0EID1</accession>
<organism evidence="3 4">
    <name type="scientific">Dipteronia sinensis</name>
    <dbReference type="NCBI Taxonomy" id="43782"/>
    <lineage>
        <taxon>Eukaryota</taxon>
        <taxon>Viridiplantae</taxon>
        <taxon>Streptophyta</taxon>
        <taxon>Embryophyta</taxon>
        <taxon>Tracheophyta</taxon>
        <taxon>Spermatophyta</taxon>
        <taxon>Magnoliopsida</taxon>
        <taxon>eudicotyledons</taxon>
        <taxon>Gunneridae</taxon>
        <taxon>Pentapetalae</taxon>
        <taxon>rosids</taxon>
        <taxon>malvids</taxon>
        <taxon>Sapindales</taxon>
        <taxon>Sapindaceae</taxon>
        <taxon>Hippocastanoideae</taxon>
        <taxon>Acereae</taxon>
        <taxon>Dipteronia</taxon>
    </lineage>
</organism>
<dbReference type="PANTHER" id="PTHR46444">
    <property type="entry name" value="DCD (DEVELOPMENT AND CELL DEATH) DOMAIN PROTEIN-RELATED"/>
    <property type="match status" value="1"/>
</dbReference>
<comment type="caution">
    <text evidence="3">The sequence shown here is derived from an EMBL/GenBank/DDBJ whole genome shotgun (WGS) entry which is preliminary data.</text>
</comment>
<evidence type="ECO:0000259" key="2">
    <source>
        <dbReference type="PROSITE" id="PS51222"/>
    </source>
</evidence>
<feature type="region of interest" description="Disordered" evidence="1">
    <location>
        <begin position="1"/>
        <end position="42"/>
    </location>
</feature>
<evidence type="ECO:0000256" key="1">
    <source>
        <dbReference type="SAM" id="MobiDB-lite"/>
    </source>
</evidence>
<evidence type="ECO:0000313" key="3">
    <source>
        <dbReference type="EMBL" id="KAK3228892.1"/>
    </source>
</evidence>
<dbReference type="InterPro" id="IPR013989">
    <property type="entry name" value="Dev_and_cell_death_domain"/>
</dbReference>
<feature type="domain" description="DCD" evidence="2">
    <location>
        <begin position="137"/>
        <end position="263"/>
    </location>
</feature>
<gene>
    <name evidence="3" type="ORF">Dsin_000773</name>
</gene>
<dbReference type="EMBL" id="JANJYJ010000001">
    <property type="protein sequence ID" value="KAK3228892.1"/>
    <property type="molecule type" value="Genomic_DNA"/>
</dbReference>
<dbReference type="Pfam" id="PF10539">
    <property type="entry name" value="Dev_Cell_Death"/>
    <property type="match status" value="1"/>
</dbReference>
<reference evidence="3" key="1">
    <citation type="journal article" date="2023" name="Plant J.">
        <title>Genome sequences and population genomics provide insights into the demographic history, inbreeding, and mutation load of two 'living fossil' tree species of Dipteronia.</title>
        <authorList>
            <person name="Feng Y."/>
            <person name="Comes H.P."/>
            <person name="Chen J."/>
            <person name="Zhu S."/>
            <person name="Lu R."/>
            <person name="Zhang X."/>
            <person name="Li P."/>
            <person name="Qiu J."/>
            <person name="Olsen K.M."/>
            <person name="Qiu Y."/>
        </authorList>
    </citation>
    <scope>NUCLEOTIDE SEQUENCE</scope>
    <source>
        <strain evidence="3">NBL</strain>
    </source>
</reference>
<dbReference type="AlphaFoldDB" id="A0AAE0EID1"/>
<sequence>MTKKRGKKLKDQGSLINSADKKIKKRSTENKKKRSKMDVRSTSVEDLLSTMMPAPVVTPFVEDPPSTTMLVPIVTPSVENLPSTMMPVLAITPSVENLPSTTMHVPIVTPAVVGTTSIVAHENEAKKGKTKEKENIEQTPGFIFMCNGRTKPECYQNRVFGLPRGQVQLVEKINPGAKLFLFDFELKLLYGVYKASSKGELGLEPTAFNGKFPAQVRFEIFKECLPLTENAFKHAIKDNYQGSKFRQDLTGKQVEILISLFRPITAPTSGTAATTLTNVVTRYTYPVPVMEERFELPAGPPPANDSYLPGVRYGNAVPLHVSLSEQVITCLPYDQQQLGTYVGHGQPSFEPRQQQSGTYVGHGQPSLEPHQQQLGTYVGHGQPSLEPHQQQFGTYVGHGQPSLEPRHIVQQAVLPHCIASYYSMEAHQPYLPENPSLSAQDPYARCGPAQEVVQMEQVTGYVSEHHTSELARNRDVVQHSENKIDYHSRNLPPASAPQVAFQTHEQRDWLSSCQPHYPVTTSHHLRQAQHANNAVAYYTQNLPPASTSHFPQQTQAQRDFLPYYQTNNDPHQVYADPLQRPVYGSSSLAEASLPVSSHYSVAGAATAYPTSH</sequence>
<protein>
    <recommendedName>
        <fullName evidence="2">DCD domain-containing protein</fullName>
    </recommendedName>
</protein>
<name>A0AAE0EID1_9ROSI</name>
<dbReference type="Proteomes" id="UP001281410">
    <property type="component" value="Unassembled WGS sequence"/>
</dbReference>
<dbReference type="SMART" id="SM00767">
    <property type="entry name" value="DCD"/>
    <property type="match status" value="1"/>
</dbReference>
<dbReference type="PANTHER" id="PTHR46444:SF19">
    <property type="entry name" value="OS02G0745600 PROTEIN"/>
    <property type="match status" value="1"/>
</dbReference>
<keyword evidence="4" id="KW-1185">Reference proteome</keyword>
<feature type="region of interest" description="Disordered" evidence="1">
    <location>
        <begin position="345"/>
        <end position="364"/>
    </location>
</feature>
<proteinExistence type="predicted"/>